<gene>
    <name evidence="1" type="ORF">CCR75_008652</name>
</gene>
<evidence type="ECO:0000313" key="1">
    <source>
        <dbReference type="EMBL" id="TDH65282.1"/>
    </source>
</evidence>
<protein>
    <submittedName>
        <fullName evidence="1">Uncharacterized protein</fullName>
    </submittedName>
</protein>
<dbReference type="Proteomes" id="UP000294530">
    <property type="component" value="Unassembled WGS sequence"/>
</dbReference>
<dbReference type="KEGG" id="blac:94352373"/>
<dbReference type="EMBL" id="SHOA02000017">
    <property type="protein sequence ID" value="TDH65282.1"/>
    <property type="molecule type" value="Genomic_DNA"/>
</dbReference>
<proteinExistence type="predicted"/>
<organism evidence="1 2">
    <name type="scientific">Bremia lactucae</name>
    <name type="common">Lettuce downy mildew</name>
    <dbReference type="NCBI Taxonomy" id="4779"/>
    <lineage>
        <taxon>Eukaryota</taxon>
        <taxon>Sar</taxon>
        <taxon>Stramenopiles</taxon>
        <taxon>Oomycota</taxon>
        <taxon>Peronosporomycetes</taxon>
        <taxon>Peronosporales</taxon>
        <taxon>Peronosporaceae</taxon>
        <taxon>Bremia</taxon>
    </lineage>
</organism>
<reference evidence="1 2" key="1">
    <citation type="journal article" date="2021" name="Genome Biol.">
        <title>AFLAP: assembly-free linkage analysis pipeline using k-mers from genome sequencing data.</title>
        <authorList>
            <person name="Fletcher K."/>
            <person name="Zhang L."/>
            <person name="Gil J."/>
            <person name="Han R."/>
            <person name="Cavanaugh K."/>
            <person name="Michelmore R."/>
        </authorList>
    </citation>
    <scope>NUCLEOTIDE SEQUENCE [LARGE SCALE GENOMIC DNA]</scope>
    <source>
        <strain evidence="1 2">SF5</strain>
    </source>
</reference>
<sequence>MVIRSCRSVLSLTTRFCLPYEGMTTLDYLSSGSAVVLHNSNGSSLDIVTCKHVACPWMFPKYFSATWEWLQYVNENHVQHSLQLLSINDANLRPAVLLELPLAPQVHTHKSRDLALLTLKDSTALESWRTVEQKFKLQPLTLQQTPCESGDAVVFSGHRHHNCIDKKSDNYHTCTTVSGRFVGRSSSGQEFAWSQELLEEGMCGGAVIGKVTKECVGVVEGIVPIAEQGDEKPLICDNAAHAASQLRQSLAGHVAFIPASDVRQFIESPDGLLLTGIELPPHFCEA</sequence>
<keyword evidence="2" id="KW-1185">Reference proteome</keyword>
<dbReference type="InterPro" id="IPR009003">
    <property type="entry name" value="Peptidase_S1_PA"/>
</dbReference>
<dbReference type="GeneID" id="94352373"/>
<accession>A0A976IB31</accession>
<name>A0A976IB31_BRELC</name>
<comment type="caution">
    <text evidence="1">The sequence shown here is derived from an EMBL/GenBank/DDBJ whole genome shotgun (WGS) entry which is preliminary data.</text>
</comment>
<dbReference type="SUPFAM" id="SSF50494">
    <property type="entry name" value="Trypsin-like serine proteases"/>
    <property type="match status" value="1"/>
</dbReference>
<dbReference type="AlphaFoldDB" id="A0A976IB31"/>
<dbReference type="RefSeq" id="XP_067814781.1">
    <property type="nucleotide sequence ID" value="XM_067966702.1"/>
</dbReference>
<dbReference type="OrthoDB" id="269605at2759"/>
<evidence type="ECO:0000313" key="2">
    <source>
        <dbReference type="Proteomes" id="UP000294530"/>
    </source>
</evidence>